<dbReference type="AlphaFoldDB" id="A0A4U9Y2C6"/>
<feature type="transmembrane region" description="Helical" evidence="1">
    <location>
        <begin position="24"/>
        <end position="44"/>
    </location>
</feature>
<sequence length="94" mass="11189">MILTFILFLLKALGVVKVSWFIVFVPFVIVLAMIISFIVFLLIMNYNAGRYVAKFEHDMRMREMDRNFQKAKSDYELHKKEFDEKMSRLKGGME</sequence>
<gene>
    <name evidence="2" type="ORF">NCTC5385_00887</name>
</gene>
<dbReference type="Proteomes" id="UP000304914">
    <property type="component" value="Chromosome"/>
</dbReference>
<reference evidence="2 3" key="1">
    <citation type="submission" date="2019-05" db="EMBL/GenBank/DDBJ databases">
        <authorList>
            <consortium name="Pathogen Informatics"/>
        </authorList>
    </citation>
    <scope>NUCLEOTIDE SEQUENCE [LARGE SCALE GENOMIC DNA]</scope>
    <source>
        <strain evidence="2 3">NCTC5385</strain>
    </source>
</reference>
<evidence type="ECO:0000256" key="1">
    <source>
        <dbReference type="SAM" id="Phobius"/>
    </source>
</evidence>
<dbReference type="RefSeq" id="WP_138068303.1">
    <property type="nucleotide sequence ID" value="NZ_LR594035.1"/>
</dbReference>
<evidence type="ECO:0000313" key="3">
    <source>
        <dbReference type="Proteomes" id="UP000304914"/>
    </source>
</evidence>
<keyword evidence="1" id="KW-0812">Transmembrane</keyword>
<protein>
    <submittedName>
        <fullName evidence="2">Uncharacterized protein</fullName>
    </submittedName>
</protein>
<name>A0A4U9Y2C6_9STRE</name>
<evidence type="ECO:0000313" key="2">
    <source>
        <dbReference type="EMBL" id="VTS19982.1"/>
    </source>
</evidence>
<proteinExistence type="predicted"/>
<accession>A0A4U9Y2C6</accession>
<organism evidence="2 3">
    <name type="scientific">Streptococcus pseudoporcinus</name>
    <dbReference type="NCBI Taxonomy" id="361101"/>
    <lineage>
        <taxon>Bacteria</taxon>
        <taxon>Bacillati</taxon>
        <taxon>Bacillota</taxon>
        <taxon>Bacilli</taxon>
        <taxon>Lactobacillales</taxon>
        <taxon>Streptococcaceae</taxon>
        <taxon>Streptococcus</taxon>
    </lineage>
</organism>
<keyword evidence="1" id="KW-1133">Transmembrane helix</keyword>
<keyword evidence="1" id="KW-0472">Membrane</keyword>
<dbReference type="EMBL" id="LR594035">
    <property type="protein sequence ID" value="VTS19982.1"/>
    <property type="molecule type" value="Genomic_DNA"/>
</dbReference>